<dbReference type="AlphaFoldDB" id="A0A031WBU0"/>
<name>A0A031WBU0_CLODI</name>
<dbReference type="EMBL" id="LK932349">
    <property type="protein sequence ID" value="CDS83476.1"/>
    <property type="molecule type" value="Genomic_DNA"/>
</dbReference>
<reference evidence="2" key="1">
    <citation type="submission" date="2014-07" db="EMBL/GenBank/DDBJ databases">
        <authorList>
            <person name="Monot Marc"/>
        </authorList>
    </citation>
    <scope>NUCLEOTIDE SEQUENCE</scope>
    <source>
        <strain evidence="3">7032989</strain>
        <strain evidence="2">7032994</strain>
    </source>
</reference>
<dbReference type="PATRIC" id="fig|1496.854.peg.347"/>
<dbReference type="EMBL" id="LK932861">
    <property type="protein sequence ID" value="CDS99820.1"/>
    <property type="molecule type" value="Genomic_DNA"/>
</dbReference>
<dbReference type="SUPFAM" id="SSF48452">
    <property type="entry name" value="TPR-like"/>
    <property type="match status" value="1"/>
</dbReference>
<dbReference type="EMBL" id="FUPS01000015">
    <property type="protein sequence ID" value="SJT03427.1"/>
    <property type="molecule type" value="Genomic_DNA"/>
</dbReference>
<reference evidence="4" key="4">
    <citation type="submission" date="2021-06" db="EMBL/GenBank/DDBJ databases">
        <authorList>
            <consortium name="NCBI Pathogen Detection Project"/>
        </authorList>
    </citation>
    <scope>NUCLEOTIDE SEQUENCE</scope>
    <source>
        <strain evidence="4">HN1000</strain>
    </source>
</reference>
<dbReference type="RefSeq" id="WP_003435904.1">
    <property type="nucleotide sequence ID" value="NZ_AP031492.1"/>
</dbReference>
<evidence type="ECO:0000313" key="6">
    <source>
        <dbReference type="Proteomes" id="UP000189137"/>
    </source>
</evidence>
<evidence type="ECO:0000313" key="3">
    <source>
        <dbReference type="EMBL" id="CDS99820.1"/>
    </source>
</evidence>
<protein>
    <submittedName>
        <fullName evidence="1">Putative chaperone protein</fullName>
    </submittedName>
</protein>
<dbReference type="Proteomes" id="UP000878956">
    <property type="component" value="Unassembled WGS sequence"/>
</dbReference>
<organism evidence="2">
    <name type="scientific">Clostridioides difficile</name>
    <name type="common">Peptoclostridium difficile</name>
    <dbReference type="NCBI Taxonomy" id="1496"/>
    <lineage>
        <taxon>Bacteria</taxon>
        <taxon>Bacillati</taxon>
        <taxon>Bacillota</taxon>
        <taxon>Clostridia</taxon>
        <taxon>Peptostreptococcales</taxon>
        <taxon>Peptostreptococcaceae</taxon>
        <taxon>Clostridioides</taxon>
    </lineage>
</organism>
<reference evidence="4" key="3">
    <citation type="journal article" date="2018" name="Genome Biol.">
        <title>SKESA: strategic k-mer extension for scrupulous assemblies.</title>
        <authorList>
            <person name="Souvorov A."/>
            <person name="Agarwala R."/>
            <person name="Lipman D.J."/>
        </authorList>
    </citation>
    <scope>NUCLEOTIDE SEQUENCE</scope>
    <source>
        <strain evidence="4">HN1000</strain>
    </source>
</reference>
<evidence type="ECO:0000313" key="2">
    <source>
        <dbReference type="EMBL" id="CDS83476.1"/>
    </source>
</evidence>
<gene>
    <name evidence="3" type="ORF">BN1095_210230</name>
    <name evidence="1" type="ORF">BN1096_170022</name>
    <name evidence="2" type="ORF">BN1097_150019</name>
    <name evidence="4" type="ORF">KRM00_000307</name>
    <name evidence="5" type="ORF">SAMEA3375112_03447</name>
</gene>
<proteinExistence type="predicted"/>
<dbReference type="EMBL" id="LK932466">
    <property type="protein sequence ID" value="CDS83379.1"/>
    <property type="molecule type" value="Genomic_DNA"/>
</dbReference>
<accession>A0A031WBU0</accession>
<dbReference type="EMBL" id="DAEPXK010000002">
    <property type="protein sequence ID" value="HBH1540854.1"/>
    <property type="molecule type" value="Genomic_DNA"/>
</dbReference>
<evidence type="ECO:0000313" key="5">
    <source>
        <dbReference type="EMBL" id="SJT03427.1"/>
    </source>
</evidence>
<evidence type="ECO:0000313" key="4">
    <source>
        <dbReference type="EMBL" id="HBH1540854.1"/>
    </source>
</evidence>
<dbReference type="InterPro" id="IPR011990">
    <property type="entry name" value="TPR-like_helical_dom_sf"/>
</dbReference>
<evidence type="ECO:0000313" key="1">
    <source>
        <dbReference type="EMBL" id="CDS83379.1"/>
    </source>
</evidence>
<dbReference type="Proteomes" id="UP000189137">
    <property type="component" value="Unassembled WGS sequence"/>
</dbReference>
<sequence>MYSNTYNNENFMRARSFIENSEFKKAYDFLKTLTDKCAEWYYLTGFSAMNIGYYEEGEDFLKRAKFMEPENSEYSDALRSYTQYRNDYSNRADNYNRRRRNDLDGCCCCCCDDCCCCLGDDCCENCAKLWCLDSCCECFGGDLITCC</sequence>
<reference evidence="5 6" key="2">
    <citation type="submission" date="2017-02" db="EMBL/GenBank/DDBJ databases">
        <authorList>
            <consortium name="Pathogen Informatics"/>
        </authorList>
    </citation>
    <scope>NUCLEOTIDE SEQUENCE [LARGE SCALE GENOMIC DNA]</scope>
    <source>
        <strain evidence="5 6">VRECD0157</strain>
    </source>
</reference>